<evidence type="ECO:0000256" key="4">
    <source>
        <dbReference type="PROSITE-ProRule" id="PRU00169"/>
    </source>
</evidence>
<dbReference type="Gene3D" id="3.30.450.20">
    <property type="entry name" value="PAS domain"/>
    <property type="match status" value="3"/>
</dbReference>
<comment type="catalytic activity">
    <reaction evidence="1">
        <text>ATP + protein L-histidine = ADP + protein N-phospho-L-histidine.</text>
        <dbReference type="EC" id="2.7.13.3"/>
    </reaction>
</comment>
<dbReference type="GO" id="GO:0006355">
    <property type="term" value="P:regulation of DNA-templated transcription"/>
    <property type="evidence" value="ECO:0007669"/>
    <property type="project" value="InterPro"/>
</dbReference>
<keyword evidence="11" id="KW-1185">Reference proteome</keyword>
<dbReference type="eggNOG" id="COG5002">
    <property type="taxonomic scope" value="Bacteria"/>
</dbReference>
<dbReference type="Gene3D" id="1.10.287.130">
    <property type="match status" value="1"/>
</dbReference>
<dbReference type="SMART" id="SM00387">
    <property type="entry name" value="HATPase_c"/>
    <property type="match status" value="1"/>
</dbReference>
<dbReference type="Proteomes" id="UP000002402">
    <property type="component" value="Chromosome"/>
</dbReference>
<dbReference type="InterPro" id="IPR000014">
    <property type="entry name" value="PAS"/>
</dbReference>
<dbReference type="HOGENOM" id="CLU_000445_114_71_7"/>
<gene>
    <name evidence="10" type="ordered locus">MXAN_2785</name>
</gene>
<dbReference type="Pfam" id="PF08447">
    <property type="entry name" value="PAS_3"/>
    <property type="match status" value="1"/>
</dbReference>
<feature type="domain" description="Histidine kinase" evidence="6">
    <location>
        <begin position="703"/>
        <end position="920"/>
    </location>
</feature>
<comment type="interaction">
    <interactant intactId="EBI-1574080">
        <id>Q1D8M1</id>
    </interactant>
    <interactant intactId="EBI-1574166">
        <id>Q1D948</id>
        <label>MXAN_2606</label>
    </interactant>
    <organismsDiffer>false</organismsDiffer>
    <experiments>3</experiments>
</comment>
<feature type="domain" description="PAC" evidence="9">
    <location>
        <begin position="501"/>
        <end position="553"/>
    </location>
</feature>
<reference evidence="10 11" key="1">
    <citation type="journal article" date="2006" name="Proc. Natl. Acad. Sci. U.S.A.">
        <title>Evolution of sensory complexity recorded in a myxobacterial genome.</title>
        <authorList>
            <person name="Goldman B.S."/>
            <person name="Nierman W.C."/>
            <person name="Kaiser D."/>
            <person name="Slater S.C."/>
            <person name="Durkin A.S."/>
            <person name="Eisen J.A."/>
            <person name="Ronning C.M."/>
            <person name="Barbazuk W.B."/>
            <person name="Blanchard M."/>
            <person name="Field C."/>
            <person name="Halling C."/>
            <person name="Hinkle G."/>
            <person name="Iartchuk O."/>
            <person name="Kim H.S."/>
            <person name="Mackenzie C."/>
            <person name="Madupu R."/>
            <person name="Miller N."/>
            <person name="Shvartsbeyn A."/>
            <person name="Sullivan S.A."/>
            <person name="Vaudin M."/>
            <person name="Wiegand R."/>
            <person name="Kaplan H.B."/>
        </authorList>
    </citation>
    <scope>NUCLEOTIDE SEQUENCE [LARGE SCALE GENOMIC DNA]</scope>
    <source>
        <strain evidence="11">DK1622</strain>
    </source>
</reference>
<feature type="modified residue" description="4-aspartylphosphate" evidence="4">
    <location>
        <position position="1000"/>
    </location>
</feature>
<dbReference type="PANTHER" id="PTHR43547">
    <property type="entry name" value="TWO-COMPONENT HISTIDINE KINASE"/>
    <property type="match status" value="1"/>
</dbReference>
<dbReference type="SUPFAM" id="SSF52172">
    <property type="entry name" value="CheY-like"/>
    <property type="match status" value="1"/>
</dbReference>
<comment type="interaction">
    <interactant intactId="EBI-1574080">
        <id>Q1D8M1</id>
    </interactant>
    <interactant intactId="EBI-1574240">
        <id>Q1CWQ1</id>
        <label>MXAN_7059</label>
    </interactant>
    <organismsDiffer>false</organismsDiffer>
    <experiments>3</experiments>
</comment>
<dbReference type="Gene3D" id="3.30.565.10">
    <property type="entry name" value="Histidine kinase-like ATPase, C-terminal domain"/>
    <property type="match status" value="1"/>
</dbReference>
<dbReference type="PROSITE" id="PS50110">
    <property type="entry name" value="RESPONSE_REGULATORY"/>
    <property type="match status" value="1"/>
</dbReference>
<dbReference type="RefSeq" id="WP_011552852.1">
    <property type="nucleotide sequence ID" value="NC_008095.1"/>
</dbReference>
<dbReference type="InterPro" id="IPR013656">
    <property type="entry name" value="PAS_4"/>
</dbReference>
<dbReference type="CDD" id="cd00130">
    <property type="entry name" value="PAS"/>
    <property type="match status" value="2"/>
</dbReference>
<dbReference type="Gene3D" id="2.10.70.100">
    <property type="match status" value="1"/>
</dbReference>
<evidence type="ECO:0000313" key="11">
    <source>
        <dbReference type="Proteomes" id="UP000002402"/>
    </source>
</evidence>
<dbReference type="InterPro" id="IPR004358">
    <property type="entry name" value="Sig_transdc_His_kin-like_C"/>
</dbReference>
<evidence type="ECO:0000259" key="8">
    <source>
        <dbReference type="PROSITE" id="PS50112"/>
    </source>
</evidence>
<dbReference type="IntAct" id="Q1D8M1">
    <property type="interactions" value="16"/>
</dbReference>
<dbReference type="InterPro" id="IPR005467">
    <property type="entry name" value="His_kinase_dom"/>
</dbReference>
<dbReference type="FunFam" id="3.30.565.10:FF:000010">
    <property type="entry name" value="Sensor histidine kinase RcsC"/>
    <property type="match status" value="1"/>
</dbReference>
<dbReference type="InterPro" id="IPR003594">
    <property type="entry name" value="HATPase_dom"/>
</dbReference>
<dbReference type="InterPro" id="IPR000700">
    <property type="entry name" value="PAS-assoc_C"/>
</dbReference>
<dbReference type="GO" id="GO:0000155">
    <property type="term" value="F:phosphorelay sensor kinase activity"/>
    <property type="evidence" value="ECO:0007669"/>
    <property type="project" value="InterPro"/>
</dbReference>
<dbReference type="SMART" id="SM00388">
    <property type="entry name" value="HisKA"/>
    <property type="match status" value="1"/>
</dbReference>
<dbReference type="CDD" id="cd17580">
    <property type="entry name" value="REC_2_DhkD-like"/>
    <property type="match status" value="1"/>
</dbReference>
<dbReference type="InterPro" id="IPR035965">
    <property type="entry name" value="PAS-like_dom_sf"/>
</dbReference>
<feature type="domain" description="PAS" evidence="8">
    <location>
        <begin position="426"/>
        <end position="497"/>
    </location>
</feature>
<dbReference type="Pfam" id="PF08448">
    <property type="entry name" value="PAS_4"/>
    <property type="match status" value="1"/>
</dbReference>
<dbReference type="STRING" id="246197.MXAN_2785"/>
<dbReference type="GeneID" id="41360161"/>
<dbReference type="CDD" id="cd00082">
    <property type="entry name" value="HisKA"/>
    <property type="match status" value="1"/>
</dbReference>
<evidence type="ECO:0000313" key="10">
    <source>
        <dbReference type="EMBL" id="ABF90567.1"/>
    </source>
</evidence>
<dbReference type="InterPro" id="IPR013655">
    <property type="entry name" value="PAS_fold_3"/>
</dbReference>
<evidence type="ECO:0000259" key="9">
    <source>
        <dbReference type="PROSITE" id="PS50113"/>
    </source>
</evidence>
<keyword evidence="3 4" id="KW-0597">Phosphoprotein</keyword>
<dbReference type="SUPFAM" id="SSF55785">
    <property type="entry name" value="PYP-like sensor domain (PAS domain)"/>
    <property type="match status" value="3"/>
</dbReference>
<dbReference type="InterPro" id="IPR003661">
    <property type="entry name" value="HisK_dim/P_dom"/>
</dbReference>
<dbReference type="SUPFAM" id="SSF55781">
    <property type="entry name" value="GAF domain-like"/>
    <property type="match status" value="1"/>
</dbReference>
<dbReference type="EC" id="2.7.13.3" evidence="2"/>
<protein>
    <recommendedName>
        <fullName evidence="2">histidine kinase</fullName>
        <ecNumber evidence="2">2.7.13.3</ecNumber>
    </recommendedName>
</protein>
<dbReference type="OrthoDB" id="5392202at2"/>
<feature type="coiled-coil region" evidence="5">
    <location>
        <begin position="669"/>
        <end position="696"/>
    </location>
</feature>
<dbReference type="Pfam" id="PF00989">
    <property type="entry name" value="PAS"/>
    <property type="match status" value="1"/>
</dbReference>
<evidence type="ECO:0000259" key="7">
    <source>
        <dbReference type="PROSITE" id="PS50110"/>
    </source>
</evidence>
<evidence type="ECO:0000256" key="3">
    <source>
        <dbReference type="ARBA" id="ARBA00022553"/>
    </source>
</evidence>
<dbReference type="PANTHER" id="PTHR43547:SF2">
    <property type="entry name" value="HYBRID SIGNAL TRANSDUCTION HISTIDINE KINASE C"/>
    <property type="match status" value="1"/>
</dbReference>
<evidence type="ECO:0000256" key="5">
    <source>
        <dbReference type="SAM" id="Coils"/>
    </source>
</evidence>
<dbReference type="InterPro" id="IPR036890">
    <property type="entry name" value="HATPase_C_sf"/>
</dbReference>
<name>Q1D8M1_MYXXD</name>
<dbReference type="EMBL" id="CP000113">
    <property type="protein sequence ID" value="ABF90567.1"/>
    <property type="molecule type" value="Genomic_DNA"/>
</dbReference>
<dbReference type="InterPro" id="IPR013767">
    <property type="entry name" value="PAS_fold"/>
</dbReference>
<dbReference type="SUPFAM" id="SSF55874">
    <property type="entry name" value="ATPase domain of HSP90 chaperone/DNA topoisomerase II/histidine kinase"/>
    <property type="match status" value="1"/>
</dbReference>
<dbReference type="PROSITE" id="PS50109">
    <property type="entry name" value="HIS_KIN"/>
    <property type="match status" value="1"/>
</dbReference>
<dbReference type="EnsemblBacteria" id="ABF90567">
    <property type="protein sequence ID" value="ABF90567"/>
    <property type="gene ID" value="MXAN_2785"/>
</dbReference>
<dbReference type="NCBIfam" id="TIGR00229">
    <property type="entry name" value="sensory_box"/>
    <property type="match status" value="2"/>
</dbReference>
<organism evidence="10 11">
    <name type="scientific">Myxococcus xanthus (strain DK1622)</name>
    <dbReference type="NCBI Taxonomy" id="246197"/>
    <lineage>
        <taxon>Bacteria</taxon>
        <taxon>Pseudomonadati</taxon>
        <taxon>Myxococcota</taxon>
        <taxon>Myxococcia</taxon>
        <taxon>Myxococcales</taxon>
        <taxon>Cystobacterineae</taxon>
        <taxon>Myxococcaceae</taxon>
        <taxon>Myxococcus</taxon>
    </lineage>
</organism>
<evidence type="ECO:0000256" key="1">
    <source>
        <dbReference type="ARBA" id="ARBA00000085"/>
    </source>
</evidence>
<dbReference type="PROSITE" id="PS50112">
    <property type="entry name" value="PAS"/>
    <property type="match status" value="2"/>
</dbReference>
<evidence type="ECO:0000256" key="2">
    <source>
        <dbReference type="ARBA" id="ARBA00012438"/>
    </source>
</evidence>
<dbReference type="SUPFAM" id="SSF47384">
    <property type="entry name" value="Homodimeric domain of signal transducing histidine kinase"/>
    <property type="match status" value="1"/>
</dbReference>
<dbReference type="Pfam" id="PF00072">
    <property type="entry name" value="Response_reg"/>
    <property type="match status" value="1"/>
</dbReference>
<sequence length="1077" mass="119266">MNPPSTSPGDRWRPDGGGLFTARRWARLERLPPRFIAIRPNASSQDAAGCIARLRKITPPPCTPTDRVKQLTSQTELPVPGGELGELLRSHDWSRTQLGPYESWPRPLKAFVTMILEMPAPAIIFWGHELIQVYNDGYAVIMGPRHPRYLGATYRECWPDTYPVISPWMRKLLATGEVTQVAKTYFMLTRYGFNEEAYFTFDFSPLRDDAGTIAGILQVVFEVTDVVLSERRLATIRALAPRVNGPSESATTDAIRALADNPKDIPFALIYHWDEGEQRLELAESTGLDGLAQHAVVDLGRITEATKQAVAANVPVLLESVPSLLGARQFGPWPEPTEKALVLPLRRTRTDSLRGVVVLGISPRLRFDDTYRQFFEDLARELATHLAVEQEKRAEREAYTHAKQARAQAEAEVARRAQAEAALRASEERLRMALAAGQLGVVELQYERGVLSWDERALQHLGLPPGKSPTLKEAAARIHPDDVNRARRTIEQALRPGAEAIRLECRVQGWDGVQRFLLAMVKTHFDAQGQPDRVVGALQDVTEQRSAERERERLATIVEQSPDFIGVGDPSGRAVWVNDAGRRLLGLGLDEDITRYHLRDFFLAEDQTYVDEHIAAAILQGGRREGAFRFRHFPTGEPIAAQYHTFALVEHDTQRQMGIATVGRDIRAQKRLEAERERLLARERVAREEAEEANRLKDEFLATVSHELRTPLTAVLGWVQMLRTGTLPPEKRERALATVERNARAQGQLVEDLLDVSRIMTGKLKLDVSSVDVSQVVEAVLESLRPAAEAKGIRIQAALDSGGTIMGDVSRLQQVVWNLLSNAVKFTPKGGRVQVLVERRNSSVEITVADTGQGISPQFLPHVFERFRQADGSTTRKAGGLGLGLAIVRHLVELHGGTVMATSEGEGRGATFIVSLPQAVALRREVLVPPTLRGPLQEQDIPCPPQLASLRVLVVDDEEDTRELLRSIIEACGGIVTTASSSEDALAELREASFDVLVSDVGMPEEDGYRFIARVRALPEEQGGGIPAVALTAYTRMEDRTRALLAGFTTHVPKPIEPVELMAVIASMSNRGPPRRA</sequence>
<evidence type="ECO:0000259" key="6">
    <source>
        <dbReference type="PROSITE" id="PS50109"/>
    </source>
</evidence>
<dbReference type="InterPro" id="IPR011006">
    <property type="entry name" value="CheY-like_superfamily"/>
</dbReference>
<dbReference type="CDD" id="cd16922">
    <property type="entry name" value="HATPase_EvgS-ArcB-TorS-like"/>
    <property type="match status" value="1"/>
</dbReference>
<dbReference type="Pfam" id="PF00512">
    <property type="entry name" value="HisKA"/>
    <property type="match status" value="1"/>
</dbReference>
<dbReference type="Pfam" id="PF02518">
    <property type="entry name" value="HATPase_c"/>
    <property type="match status" value="1"/>
</dbReference>
<dbReference type="AlphaFoldDB" id="Q1D8M1"/>
<dbReference type="KEGG" id="mxa:MXAN_2785"/>
<proteinExistence type="evidence at protein level"/>
<dbReference type="PRINTS" id="PR00344">
    <property type="entry name" value="BCTRLSENSOR"/>
</dbReference>
<accession>Q1D8M1</accession>
<dbReference type="InterPro" id="IPR036097">
    <property type="entry name" value="HisK_dim/P_sf"/>
</dbReference>
<dbReference type="SMART" id="SM00091">
    <property type="entry name" value="PAS"/>
    <property type="match status" value="2"/>
</dbReference>
<keyword evidence="10" id="KW-0808">Transferase</keyword>
<dbReference type="PROSITE" id="PS50113">
    <property type="entry name" value="PAC"/>
    <property type="match status" value="1"/>
</dbReference>
<feature type="domain" description="Response regulatory" evidence="7">
    <location>
        <begin position="951"/>
        <end position="1069"/>
    </location>
</feature>
<keyword evidence="10" id="KW-0418">Kinase</keyword>
<feature type="coiled-coil region" evidence="5">
    <location>
        <begin position="392"/>
        <end position="436"/>
    </location>
</feature>
<dbReference type="eggNOG" id="COG0784">
    <property type="taxonomic scope" value="Bacteria"/>
</dbReference>
<keyword evidence="5" id="KW-0175">Coiled coil</keyword>
<dbReference type="Gene3D" id="3.40.50.2300">
    <property type="match status" value="1"/>
</dbReference>
<dbReference type="SMART" id="SM00448">
    <property type="entry name" value="REC"/>
    <property type="match status" value="1"/>
</dbReference>
<dbReference type="InterPro" id="IPR001789">
    <property type="entry name" value="Sig_transdc_resp-reg_receiver"/>
</dbReference>
<feature type="domain" description="PAS" evidence="8">
    <location>
        <begin position="550"/>
        <end position="621"/>
    </location>
</feature>